<dbReference type="GO" id="GO:0016020">
    <property type="term" value="C:membrane"/>
    <property type="evidence" value="ECO:0007669"/>
    <property type="project" value="InterPro"/>
</dbReference>
<evidence type="ECO:0000256" key="5">
    <source>
        <dbReference type="ARBA" id="ARBA00022679"/>
    </source>
</evidence>
<name>A0A4P8IBG0_9FIRM</name>
<dbReference type="GO" id="GO:0009401">
    <property type="term" value="P:phosphoenolpyruvate-dependent sugar phosphotransferase system"/>
    <property type="evidence" value="ECO:0007669"/>
    <property type="project" value="UniProtKB-KW"/>
</dbReference>
<gene>
    <name evidence="8" type="ORF">AR1Y2_0521</name>
</gene>
<dbReference type="InterPro" id="IPR051541">
    <property type="entry name" value="PTS_SugarTrans_NitroReg"/>
</dbReference>
<comment type="subcellular location">
    <subcellularLocation>
        <location evidence="1">Cytoplasm</location>
    </subcellularLocation>
</comment>
<reference evidence="8 9" key="1">
    <citation type="submission" date="2019-05" db="EMBL/GenBank/DDBJ databases">
        <title>Complete genome sequencing of Anaerostipes rhamnosivorans.</title>
        <authorList>
            <person name="Bui T.P.N."/>
            <person name="de Vos W.M."/>
        </authorList>
    </citation>
    <scope>NUCLEOTIDE SEQUENCE [LARGE SCALE GENOMIC DNA]</scope>
    <source>
        <strain evidence="8 9">1y2</strain>
    </source>
</reference>
<dbReference type="PANTHER" id="PTHR47738">
    <property type="entry name" value="PTS SYSTEM FRUCTOSE-LIKE EIIA COMPONENT-RELATED"/>
    <property type="match status" value="1"/>
</dbReference>
<keyword evidence="4" id="KW-0762">Sugar transport</keyword>
<dbReference type="SUPFAM" id="SSF55804">
    <property type="entry name" value="Phoshotransferase/anion transport protein"/>
    <property type="match status" value="1"/>
</dbReference>
<dbReference type="NCBIfam" id="TIGR00848">
    <property type="entry name" value="fruA"/>
    <property type="match status" value="1"/>
</dbReference>
<accession>A0A4P8IBG0</accession>
<dbReference type="OrthoDB" id="95460at2"/>
<evidence type="ECO:0000256" key="3">
    <source>
        <dbReference type="ARBA" id="ARBA00022553"/>
    </source>
</evidence>
<proteinExistence type="predicted"/>
<protein>
    <submittedName>
        <fullName evidence="8">PTS system, fructose-specific IIA component</fullName>
    </submittedName>
</protein>
<evidence type="ECO:0000256" key="2">
    <source>
        <dbReference type="ARBA" id="ARBA00022448"/>
    </source>
</evidence>
<sequence>MEIIELFDESTMNLNLQGETKDQIIEEMVTLLDEGGVLADKDDYKKAIYAREEQSSTGLGFDIAIPHAKTAAVKTARVAFGKSDKGFDFGAEDGTKAHLIFMIAATDTDSNLHLQALATLSRNLIKADFRAKLLAANTAGEVMDVLKTL</sequence>
<keyword evidence="6" id="KW-0598">Phosphotransferase system</keyword>
<dbReference type="KEGG" id="arf:AR1Y2_0521"/>
<dbReference type="InterPro" id="IPR002178">
    <property type="entry name" value="PTS_EIIA_type-2_dom"/>
</dbReference>
<dbReference type="PANTHER" id="PTHR47738:SF2">
    <property type="entry name" value="PTS SYSTEM FRUCTOSE-LIKE EIIA COMPONENT"/>
    <property type="match status" value="1"/>
</dbReference>
<dbReference type="RefSeq" id="WP_137327573.1">
    <property type="nucleotide sequence ID" value="NZ_CP040058.1"/>
</dbReference>
<dbReference type="EMBL" id="CP040058">
    <property type="protein sequence ID" value="QCP33975.1"/>
    <property type="molecule type" value="Genomic_DNA"/>
</dbReference>
<dbReference type="Pfam" id="PF00359">
    <property type="entry name" value="PTS_EIIA_2"/>
    <property type="match status" value="1"/>
</dbReference>
<organism evidence="8 9">
    <name type="scientific">Anaerostipes rhamnosivorans</name>
    <dbReference type="NCBI Taxonomy" id="1229621"/>
    <lineage>
        <taxon>Bacteria</taxon>
        <taxon>Bacillati</taxon>
        <taxon>Bacillota</taxon>
        <taxon>Clostridia</taxon>
        <taxon>Lachnospirales</taxon>
        <taxon>Lachnospiraceae</taxon>
        <taxon>Anaerostipes</taxon>
    </lineage>
</organism>
<dbReference type="InterPro" id="IPR016152">
    <property type="entry name" value="PTrfase/Anion_transptr"/>
</dbReference>
<dbReference type="PROSITE" id="PS00372">
    <property type="entry name" value="PTS_EIIA_TYPE_2_HIS"/>
    <property type="match status" value="1"/>
</dbReference>
<dbReference type="FunFam" id="3.40.930.10:FF:000009">
    <property type="entry name" value="PTS system, fructose specific IIABC component"/>
    <property type="match status" value="1"/>
</dbReference>
<dbReference type="Gene3D" id="3.40.930.10">
    <property type="entry name" value="Mannitol-specific EII, Chain A"/>
    <property type="match status" value="1"/>
</dbReference>
<evidence type="ECO:0000256" key="6">
    <source>
        <dbReference type="ARBA" id="ARBA00022683"/>
    </source>
</evidence>
<dbReference type="InterPro" id="IPR004715">
    <property type="entry name" value="PTS_IIA_fruc"/>
</dbReference>
<evidence type="ECO:0000259" key="7">
    <source>
        <dbReference type="PROSITE" id="PS51094"/>
    </source>
</evidence>
<evidence type="ECO:0000256" key="4">
    <source>
        <dbReference type="ARBA" id="ARBA00022597"/>
    </source>
</evidence>
<dbReference type="Proteomes" id="UP000298653">
    <property type="component" value="Chromosome"/>
</dbReference>
<dbReference type="PROSITE" id="PS51094">
    <property type="entry name" value="PTS_EIIA_TYPE_2"/>
    <property type="match status" value="1"/>
</dbReference>
<dbReference type="AlphaFoldDB" id="A0A4P8IBG0"/>
<evidence type="ECO:0000256" key="1">
    <source>
        <dbReference type="ARBA" id="ARBA00004496"/>
    </source>
</evidence>
<dbReference type="GO" id="GO:0005737">
    <property type="term" value="C:cytoplasm"/>
    <property type="evidence" value="ECO:0007669"/>
    <property type="project" value="UniProtKB-SubCell"/>
</dbReference>
<keyword evidence="2" id="KW-0813">Transport</keyword>
<evidence type="ECO:0000313" key="9">
    <source>
        <dbReference type="Proteomes" id="UP000298653"/>
    </source>
</evidence>
<keyword evidence="3" id="KW-0597">Phosphoprotein</keyword>
<evidence type="ECO:0000313" key="8">
    <source>
        <dbReference type="EMBL" id="QCP33975.1"/>
    </source>
</evidence>
<keyword evidence="9" id="KW-1185">Reference proteome</keyword>
<feature type="domain" description="PTS EIIA type-2" evidence="7">
    <location>
        <begin position="5"/>
        <end position="149"/>
    </location>
</feature>
<dbReference type="CDD" id="cd00211">
    <property type="entry name" value="PTS_IIA_fru"/>
    <property type="match status" value="1"/>
</dbReference>
<dbReference type="GO" id="GO:0008982">
    <property type="term" value="F:protein-N(PI)-phosphohistidine-sugar phosphotransferase activity"/>
    <property type="evidence" value="ECO:0007669"/>
    <property type="project" value="InterPro"/>
</dbReference>
<keyword evidence="5" id="KW-0808">Transferase</keyword>